<sequence>MVNFLYLHGFASSPLSTKSSYFRDRAAEIGINLLIPDLNQGDFFNLTLTRQINQCTALLEDSGAIGIIGSSFGGLTAAWLGERHPQIKHLILLAPAFQFAQVWLPRLGDQYEQWRTQGELPIYHYGKEAFLPLGFPFVEDLMSYSETELQQPIPTLIIHGRQDETIPVQVSRDYAQTRPWVDLIEIDGDHKFIENLETLWQEMKPRLTQAIAQKI</sequence>
<comment type="caution">
    <text evidence="1">The sequence shown here is derived from an EMBL/GenBank/DDBJ whole genome shotgun (WGS) entry which is preliminary data.</text>
</comment>
<keyword evidence="1" id="KW-0378">Hydrolase</keyword>
<organism evidence="1 2">
    <name type="scientific">Candidatus Synechococcus calcipolaris G9</name>
    <dbReference type="NCBI Taxonomy" id="1497997"/>
    <lineage>
        <taxon>Bacteria</taxon>
        <taxon>Bacillati</taxon>
        <taxon>Cyanobacteriota</taxon>
        <taxon>Cyanophyceae</taxon>
        <taxon>Synechococcales</taxon>
        <taxon>Synechococcaceae</taxon>
        <taxon>Synechococcus</taxon>
    </lineage>
</organism>
<dbReference type="EMBL" id="JAKKUT010000008">
    <property type="protein sequence ID" value="MDG2992140.1"/>
    <property type="molecule type" value="Genomic_DNA"/>
</dbReference>
<dbReference type="InterPro" id="IPR029058">
    <property type="entry name" value="AB_hydrolase_fold"/>
</dbReference>
<dbReference type="GO" id="GO:0016787">
    <property type="term" value="F:hydrolase activity"/>
    <property type="evidence" value="ECO:0007669"/>
    <property type="project" value="UniProtKB-KW"/>
</dbReference>
<keyword evidence="2" id="KW-1185">Reference proteome</keyword>
<reference evidence="1" key="2">
    <citation type="submission" date="2022-01" db="EMBL/GenBank/DDBJ databases">
        <authorList>
            <person name="Zivanovic Y."/>
            <person name="Moreira D."/>
            <person name="Lopez-Garcia P."/>
        </authorList>
    </citation>
    <scope>NUCLEOTIDE SEQUENCE</scope>
    <source>
        <strain evidence="1">G9</strain>
    </source>
</reference>
<evidence type="ECO:0000313" key="1">
    <source>
        <dbReference type="EMBL" id="MDG2992140.1"/>
    </source>
</evidence>
<dbReference type="PANTHER" id="PTHR35602">
    <property type="entry name" value="ESTERASE YQIA-RELATED"/>
    <property type="match status" value="1"/>
</dbReference>
<dbReference type="Proteomes" id="UP001154265">
    <property type="component" value="Unassembled WGS sequence"/>
</dbReference>
<dbReference type="Gene3D" id="3.40.50.1820">
    <property type="entry name" value="alpha/beta hydrolase"/>
    <property type="match status" value="1"/>
</dbReference>
<gene>
    <name evidence="1" type="ORF">L3556_14550</name>
</gene>
<reference evidence="1" key="1">
    <citation type="journal article" date="2022" name="Genome Biol. Evol.">
        <title>A New Gene Family Diagnostic for Intracellular Biomineralization of Amorphous Ca Carbonates by Cyanobacteria.</title>
        <authorList>
            <person name="Benzerara K."/>
            <person name="Duprat E."/>
            <person name="Bitard-Feildel T."/>
            <person name="Caumes G."/>
            <person name="Cassier-Chauvat C."/>
            <person name="Chauvat F."/>
            <person name="Dezi M."/>
            <person name="Diop S.I."/>
            <person name="Gaschignard G."/>
            <person name="Gorgen S."/>
            <person name="Gugger M."/>
            <person name="Lopez-Garcia P."/>
            <person name="Millet M."/>
            <person name="Skouri-Panet F."/>
            <person name="Moreira D."/>
            <person name="Callebaut I."/>
        </authorList>
    </citation>
    <scope>NUCLEOTIDE SEQUENCE</scope>
    <source>
        <strain evidence="1">G9</strain>
    </source>
</reference>
<evidence type="ECO:0000313" key="2">
    <source>
        <dbReference type="Proteomes" id="UP001154265"/>
    </source>
</evidence>
<proteinExistence type="predicted"/>
<accession>A0ABT6F2P3</accession>
<dbReference type="RefSeq" id="WP_277868065.1">
    <property type="nucleotide sequence ID" value="NZ_JAKKUT010000008.1"/>
</dbReference>
<name>A0ABT6F2P3_9SYNE</name>
<protein>
    <submittedName>
        <fullName evidence="1">Alpha/beta fold hydrolase</fullName>
    </submittedName>
</protein>
<dbReference type="SUPFAM" id="SSF53474">
    <property type="entry name" value="alpha/beta-Hydrolases"/>
    <property type="match status" value="1"/>
</dbReference>
<dbReference type="InterPro" id="IPR008886">
    <property type="entry name" value="UPF0227/Esterase_YqiA"/>
</dbReference>
<dbReference type="PANTHER" id="PTHR35602:SF3">
    <property type="entry name" value="ESTERASE YQIA"/>
    <property type="match status" value="1"/>
</dbReference>
<dbReference type="Pfam" id="PF05728">
    <property type="entry name" value="UPF0227"/>
    <property type="match status" value="1"/>
</dbReference>